<dbReference type="GO" id="GO:0046653">
    <property type="term" value="P:tetrahydrofolate metabolic process"/>
    <property type="evidence" value="ECO:0007669"/>
    <property type="project" value="InterPro"/>
</dbReference>
<dbReference type="InterPro" id="IPR036188">
    <property type="entry name" value="FAD/NAD-bd_sf"/>
</dbReference>
<comment type="cofactor">
    <cofactor evidence="1">
        <name>FMN</name>
        <dbReference type="ChEBI" id="CHEBI:58210"/>
    </cofactor>
</comment>
<comment type="similarity">
    <text evidence="10">Belongs to the SoxB family.</text>
</comment>
<dbReference type="NCBIfam" id="TIGR01373">
    <property type="entry name" value="soxB"/>
    <property type="match status" value="1"/>
</dbReference>
<evidence type="ECO:0000259" key="17">
    <source>
        <dbReference type="PROSITE" id="PS50206"/>
    </source>
</evidence>
<evidence type="ECO:0000256" key="4">
    <source>
        <dbReference type="ARBA" id="ARBA00022490"/>
    </source>
</evidence>
<dbReference type="InterPro" id="IPR006076">
    <property type="entry name" value="FAD-dep_OxRdtase"/>
</dbReference>
<evidence type="ECO:0000256" key="10">
    <source>
        <dbReference type="ARBA" id="ARBA00043973"/>
    </source>
</evidence>
<dbReference type="InterPro" id="IPR006278">
    <property type="entry name" value="SoxB"/>
</dbReference>
<keyword evidence="4" id="KW-0963">Cytoplasm</keyword>
<reference evidence="18" key="1">
    <citation type="submission" date="2022-08" db="EMBL/GenBank/DDBJ databases">
        <title>Nisaea acidiphila sp. nov., isolated from a marine algal debris and emended description of the genus Nisaea Urios et al. 2008.</title>
        <authorList>
            <person name="Kwon K."/>
        </authorList>
    </citation>
    <scope>NUCLEOTIDE SEQUENCE</scope>
    <source>
        <strain evidence="18">MEBiC11861</strain>
    </source>
</reference>
<keyword evidence="5" id="KW-0285">Flavoprotein</keyword>
<dbReference type="InterPro" id="IPR001763">
    <property type="entry name" value="Rhodanese-like_dom"/>
</dbReference>
<evidence type="ECO:0000256" key="2">
    <source>
        <dbReference type="ARBA" id="ARBA00001974"/>
    </source>
</evidence>
<evidence type="ECO:0000256" key="16">
    <source>
        <dbReference type="ARBA" id="ARBA00048917"/>
    </source>
</evidence>
<keyword evidence="8" id="KW-0274">FAD</keyword>
<evidence type="ECO:0000256" key="8">
    <source>
        <dbReference type="ARBA" id="ARBA00022827"/>
    </source>
</evidence>
<protein>
    <recommendedName>
        <fullName evidence="12">Sarcosine oxidase subunit beta</fullName>
        <ecNumber evidence="11">1.5.3.24</ecNumber>
    </recommendedName>
    <alternativeName>
        <fullName evidence="13">Sarcosine oxidase (5,10-methylenetetrahydrofolate-forming) subunit beta</fullName>
    </alternativeName>
    <alternativeName>
        <fullName evidence="14">Tetrameric sarcosine oxidase subunit beta</fullName>
    </alternativeName>
</protein>
<keyword evidence="6" id="KW-0288">FMN</keyword>
<dbReference type="GO" id="GO:0005737">
    <property type="term" value="C:cytoplasm"/>
    <property type="evidence" value="ECO:0007669"/>
    <property type="project" value="UniProtKB-SubCell"/>
</dbReference>
<evidence type="ECO:0000256" key="11">
    <source>
        <dbReference type="ARBA" id="ARBA00044044"/>
    </source>
</evidence>
<dbReference type="AlphaFoldDB" id="A0A9J7AWR3"/>
<evidence type="ECO:0000256" key="14">
    <source>
        <dbReference type="ARBA" id="ARBA00044295"/>
    </source>
</evidence>
<dbReference type="Pfam" id="PF01266">
    <property type="entry name" value="DAO"/>
    <property type="match status" value="1"/>
</dbReference>
<evidence type="ECO:0000313" key="19">
    <source>
        <dbReference type="Proteomes" id="UP001060336"/>
    </source>
</evidence>
<evidence type="ECO:0000256" key="15">
    <source>
        <dbReference type="ARBA" id="ARBA00047316"/>
    </source>
</evidence>
<dbReference type="PANTHER" id="PTHR13847:SF287">
    <property type="entry name" value="FAD-DEPENDENT OXIDOREDUCTASE DOMAIN-CONTAINING PROTEIN 1"/>
    <property type="match status" value="1"/>
</dbReference>
<gene>
    <name evidence="18" type="ORF">NUH88_15155</name>
</gene>
<dbReference type="PROSITE" id="PS50206">
    <property type="entry name" value="RHODANESE_3"/>
    <property type="match status" value="1"/>
</dbReference>
<feature type="domain" description="Rhodanese" evidence="17">
    <location>
        <begin position="42"/>
        <end position="86"/>
    </location>
</feature>
<dbReference type="PANTHER" id="PTHR13847">
    <property type="entry name" value="SARCOSINE DEHYDROGENASE-RELATED"/>
    <property type="match status" value="1"/>
</dbReference>
<dbReference type="EC" id="1.5.3.24" evidence="11"/>
<evidence type="ECO:0000256" key="5">
    <source>
        <dbReference type="ARBA" id="ARBA00022630"/>
    </source>
</evidence>
<dbReference type="EMBL" id="CP102480">
    <property type="protein sequence ID" value="UUX52251.1"/>
    <property type="molecule type" value="Genomic_DNA"/>
</dbReference>
<dbReference type="SUPFAM" id="SSF51905">
    <property type="entry name" value="FAD/NAD(P)-binding domain"/>
    <property type="match status" value="1"/>
</dbReference>
<evidence type="ECO:0000256" key="6">
    <source>
        <dbReference type="ARBA" id="ARBA00022643"/>
    </source>
</evidence>
<evidence type="ECO:0000256" key="13">
    <source>
        <dbReference type="ARBA" id="ARBA00044216"/>
    </source>
</evidence>
<dbReference type="GO" id="GO:0000166">
    <property type="term" value="F:nucleotide binding"/>
    <property type="evidence" value="ECO:0007669"/>
    <property type="project" value="UniProtKB-KW"/>
</dbReference>
<dbReference type="Gene3D" id="3.50.50.60">
    <property type="entry name" value="FAD/NAD(P)-binding domain"/>
    <property type="match status" value="1"/>
</dbReference>
<evidence type="ECO:0000313" key="18">
    <source>
        <dbReference type="EMBL" id="UUX52251.1"/>
    </source>
</evidence>
<evidence type="ECO:0000256" key="3">
    <source>
        <dbReference type="ARBA" id="ARBA00004496"/>
    </source>
</evidence>
<keyword evidence="19" id="KW-1185">Reference proteome</keyword>
<name>A0A9J7AWR3_9PROT</name>
<accession>A0A9J7AWR3</accession>
<comment type="catalytic activity">
    <reaction evidence="16">
        <text>sarcosine + (6S)-5,6,7,8-tetrahydrofolate + O2 = (6R)-5,10-methylene-5,6,7,8-tetrahydrofolate + glycine + H2O2</text>
        <dbReference type="Rhea" id="RHEA:70455"/>
        <dbReference type="ChEBI" id="CHEBI:15379"/>
        <dbReference type="ChEBI" id="CHEBI:15636"/>
        <dbReference type="ChEBI" id="CHEBI:16240"/>
        <dbReference type="ChEBI" id="CHEBI:57305"/>
        <dbReference type="ChEBI" id="CHEBI:57433"/>
        <dbReference type="ChEBI" id="CHEBI:57453"/>
        <dbReference type="EC" id="1.5.3.24"/>
    </reaction>
</comment>
<evidence type="ECO:0000256" key="12">
    <source>
        <dbReference type="ARBA" id="ARBA00044150"/>
    </source>
</evidence>
<dbReference type="Gene3D" id="3.30.9.10">
    <property type="entry name" value="D-Amino Acid Oxidase, subunit A, domain 2"/>
    <property type="match status" value="1"/>
</dbReference>
<sequence>MRALKGGSSRYSIFALARNALSYHENWQKAWRSPEPKPEYDVIIVGGGGHGLATAYYLASIHGIRNIAVIEKGWIGGGNTGRNTTIIRSNYLWDESAGIYEHALKLWEGLTQELNFNVMFSQRGVLTLAHSEHELKEMRRRVEAIRLNGIDSEVMTPAQIKKLVPIIDTSPTLRYPVMGGFIQKRGGTARHDAVAWGYARAADDLGVDIIQNCEVTGILREGGKVTGIETSRGTIKAKKVGCVTAGHSGVVAEMAGLHLPIDSRPLQALVSEPIKPCLDTVIMSNAVHMYISQSDKGELVFGAGVDSYNSYSQRGSVPTVEGLLAAGVELYPIISRLRVLRTWGGIVDTCPDASPIISKTSVDGLYFNCGWGTGGFKATPGSGHVFADLIARDEPNKIAAPFSLKRFETGYLIDEHGAAGVAH</sequence>
<dbReference type="SUPFAM" id="SSF54373">
    <property type="entry name" value="FAD-linked reductases, C-terminal domain"/>
    <property type="match status" value="1"/>
</dbReference>
<comment type="cofactor">
    <cofactor evidence="2">
        <name>FAD</name>
        <dbReference type="ChEBI" id="CHEBI:57692"/>
    </cofactor>
</comment>
<evidence type="ECO:0000256" key="7">
    <source>
        <dbReference type="ARBA" id="ARBA00022741"/>
    </source>
</evidence>
<dbReference type="KEGG" id="naci:NUH88_15155"/>
<dbReference type="GO" id="GO:0008115">
    <property type="term" value="F:sarcosine oxidase activity"/>
    <property type="evidence" value="ECO:0007669"/>
    <property type="project" value="InterPro"/>
</dbReference>
<keyword evidence="7" id="KW-0547">Nucleotide-binding</keyword>
<proteinExistence type="inferred from homology"/>
<evidence type="ECO:0000256" key="1">
    <source>
        <dbReference type="ARBA" id="ARBA00001917"/>
    </source>
</evidence>
<organism evidence="18 19">
    <name type="scientific">Nisaea acidiphila</name>
    <dbReference type="NCBI Taxonomy" id="1862145"/>
    <lineage>
        <taxon>Bacteria</taxon>
        <taxon>Pseudomonadati</taxon>
        <taxon>Pseudomonadota</taxon>
        <taxon>Alphaproteobacteria</taxon>
        <taxon>Rhodospirillales</taxon>
        <taxon>Thalassobaculaceae</taxon>
        <taxon>Nisaea</taxon>
    </lineage>
</organism>
<keyword evidence="9" id="KW-0560">Oxidoreductase</keyword>
<evidence type="ECO:0000256" key="9">
    <source>
        <dbReference type="ARBA" id="ARBA00023002"/>
    </source>
</evidence>
<comment type="catalytic activity">
    <reaction evidence="15">
        <text>sarcosine + O2 + H2O = formaldehyde + glycine + H2O2</text>
        <dbReference type="Rhea" id="RHEA:13313"/>
        <dbReference type="ChEBI" id="CHEBI:15377"/>
        <dbReference type="ChEBI" id="CHEBI:15379"/>
        <dbReference type="ChEBI" id="CHEBI:16240"/>
        <dbReference type="ChEBI" id="CHEBI:16842"/>
        <dbReference type="ChEBI" id="CHEBI:57305"/>
        <dbReference type="ChEBI" id="CHEBI:57433"/>
    </reaction>
</comment>
<dbReference type="Proteomes" id="UP001060336">
    <property type="component" value="Chromosome"/>
</dbReference>
<comment type="subcellular location">
    <subcellularLocation>
        <location evidence="3">Cytoplasm</location>
    </subcellularLocation>
</comment>